<sequence length="297" mass="32421">MYDYGARFYIPAIGRWFVHDPLSELMRSNSPYNYTFNNPLRFIDPDGMAPYSVQGTPVVSGESMSQDCPNCSNEEENGSIYGEGAVVQNRFGASQYRDGKWVKIWSAPMSENSSEGIRINGMFGGGSNGSGTKENKSVGQPGTLESMIPIWGSGKAAVDDFQNGKYGWAAFNSAIAISDIFLVKSIATGIGKGAWKLGSHSWSATRKWLNKKGYAESGQPVHHWAIHQSTAKKYGLEAVANQPWNLMTFPNQSLHFRAGHGLNYLGQPGYGALGQYWYGTPTWFKAGTISGGGRIVD</sequence>
<proteinExistence type="predicted"/>
<organism evidence="1 2">
    <name type="scientific">Algoriphagus aquaeductus</name>
    <dbReference type="NCBI Taxonomy" id="475299"/>
    <lineage>
        <taxon>Bacteria</taxon>
        <taxon>Pseudomonadati</taxon>
        <taxon>Bacteroidota</taxon>
        <taxon>Cytophagia</taxon>
        <taxon>Cytophagales</taxon>
        <taxon>Cyclobacteriaceae</taxon>
        <taxon>Algoriphagus</taxon>
    </lineage>
</organism>
<dbReference type="Proteomes" id="UP000248917">
    <property type="component" value="Unassembled WGS sequence"/>
</dbReference>
<keyword evidence="2" id="KW-1185">Reference proteome</keyword>
<dbReference type="InterPro" id="IPR022385">
    <property type="entry name" value="Rhs_assc_core"/>
</dbReference>
<evidence type="ECO:0000313" key="1">
    <source>
        <dbReference type="EMBL" id="PZV77584.1"/>
    </source>
</evidence>
<protein>
    <submittedName>
        <fullName evidence="1">RHS repeat-associated protein</fullName>
    </submittedName>
</protein>
<dbReference type="Gene3D" id="2.180.10.10">
    <property type="entry name" value="RHS repeat-associated core"/>
    <property type="match status" value="1"/>
</dbReference>
<dbReference type="NCBIfam" id="TIGR03696">
    <property type="entry name" value="Rhs_assc_core"/>
    <property type="match status" value="1"/>
</dbReference>
<name>A0A326RSE1_9BACT</name>
<dbReference type="EMBL" id="QKTX01000020">
    <property type="protein sequence ID" value="PZV77584.1"/>
    <property type="molecule type" value="Genomic_DNA"/>
</dbReference>
<evidence type="ECO:0000313" key="2">
    <source>
        <dbReference type="Proteomes" id="UP000248917"/>
    </source>
</evidence>
<reference evidence="1 2" key="1">
    <citation type="submission" date="2018-06" db="EMBL/GenBank/DDBJ databases">
        <title>Genomic Encyclopedia of Archaeal and Bacterial Type Strains, Phase II (KMG-II): from individual species to whole genera.</title>
        <authorList>
            <person name="Goeker M."/>
        </authorList>
    </citation>
    <scope>NUCLEOTIDE SEQUENCE [LARGE SCALE GENOMIC DNA]</scope>
    <source>
        <strain evidence="1 2">T4</strain>
    </source>
</reference>
<accession>A0A326RSE1</accession>
<gene>
    <name evidence="1" type="ORF">CLV31_12052</name>
</gene>
<comment type="caution">
    <text evidence="1">The sequence shown here is derived from an EMBL/GenBank/DDBJ whole genome shotgun (WGS) entry which is preliminary data.</text>
</comment>
<dbReference type="AlphaFoldDB" id="A0A326RSE1"/>